<reference evidence="4" key="1">
    <citation type="submission" date="2017-07" db="EMBL/GenBank/DDBJ databases">
        <authorList>
            <person name="Varghese N."/>
            <person name="Submissions S."/>
        </authorList>
    </citation>
    <scope>NUCLEOTIDE SEQUENCE [LARGE SCALE GENOMIC DNA]</scope>
    <source>
        <strain evidence="4">NLAE-zl-C134</strain>
    </source>
</reference>
<dbReference type="InterPro" id="IPR050270">
    <property type="entry name" value="DegV_domain_contain"/>
</dbReference>
<dbReference type="RefSeq" id="WP_109709820.1">
    <property type="nucleotide sequence ID" value="NZ_QGDS01000004.1"/>
</dbReference>
<dbReference type="OrthoDB" id="9780660at2"/>
<organism evidence="3 4">
    <name type="scientific">Faecalicatena contorta</name>
    <dbReference type="NCBI Taxonomy" id="39482"/>
    <lineage>
        <taxon>Bacteria</taxon>
        <taxon>Bacillati</taxon>
        <taxon>Bacillota</taxon>
        <taxon>Clostridia</taxon>
        <taxon>Lachnospirales</taxon>
        <taxon>Lachnospiraceae</taxon>
        <taxon>Faecalicatena</taxon>
    </lineage>
</organism>
<dbReference type="PANTHER" id="PTHR33434:SF3">
    <property type="entry name" value="DEGV DOMAIN-CONTAINING PROTEIN YITS"/>
    <property type="match status" value="1"/>
</dbReference>
<proteinExistence type="predicted"/>
<accession>A0A315ZXT0</accession>
<dbReference type="InterPro" id="IPR003797">
    <property type="entry name" value="DegV"/>
</dbReference>
<evidence type="ECO:0000256" key="2">
    <source>
        <dbReference type="ARBA" id="ARBA00023121"/>
    </source>
</evidence>
<sequence>MNSDYIISCCSTADLTAEHFEKSNIAYICFHYELDGKEYNDDLGQSVSFSDFYEAMKAGAETKTSQVNAEEFERYFEEFLKQGKDILHVCLSSGLSGVINSANIAKETLEERYPERKIYIVDSLGASSGYGLIMDKLSELRDEGLAIEKVNEWAEQHKLEMHHWFFSTDLSFYVKGGRISKTSGFVGGMLGICPLLNMDQEGHLIPRKKIRSKNKVIHAIVDCMEQHAVGGLGYSEKCYISQAGCYEDASKVASLVEARFPNLRGHVEINDVGTTIGSHTGPGTVALFFWGDIRNE</sequence>
<dbReference type="AlphaFoldDB" id="A0A315ZXT0"/>
<comment type="function">
    <text evidence="1">May bind long-chain fatty acids, such as palmitate, and may play a role in lipid transport or fatty acid metabolism.</text>
</comment>
<protein>
    <submittedName>
        <fullName evidence="3">EDD domain protein, DegV family</fullName>
    </submittedName>
</protein>
<dbReference type="Gene3D" id="3.30.1180.10">
    <property type="match status" value="1"/>
</dbReference>
<dbReference type="EMBL" id="UHJJ01000004">
    <property type="protein sequence ID" value="SUQ13693.1"/>
    <property type="molecule type" value="Genomic_DNA"/>
</dbReference>
<dbReference type="NCBIfam" id="TIGR00762">
    <property type="entry name" value="DegV"/>
    <property type="match status" value="1"/>
</dbReference>
<dbReference type="Proteomes" id="UP000254051">
    <property type="component" value="Unassembled WGS sequence"/>
</dbReference>
<dbReference type="Gene3D" id="3.40.50.10440">
    <property type="entry name" value="Dihydroxyacetone kinase, domain 1"/>
    <property type="match status" value="1"/>
</dbReference>
<gene>
    <name evidence="3" type="ORF">SAMN05216529_1044</name>
</gene>
<name>A0A315ZXT0_9FIRM</name>
<dbReference type="Gene3D" id="2.20.28.50">
    <property type="entry name" value="degv family protein"/>
    <property type="match status" value="1"/>
</dbReference>
<keyword evidence="4" id="KW-1185">Reference proteome</keyword>
<dbReference type="Pfam" id="PF02645">
    <property type="entry name" value="DegV"/>
    <property type="match status" value="1"/>
</dbReference>
<evidence type="ECO:0000313" key="3">
    <source>
        <dbReference type="EMBL" id="SUQ13693.1"/>
    </source>
</evidence>
<dbReference type="SUPFAM" id="SSF82549">
    <property type="entry name" value="DAK1/DegV-like"/>
    <property type="match status" value="1"/>
</dbReference>
<dbReference type="GO" id="GO:0008289">
    <property type="term" value="F:lipid binding"/>
    <property type="evidence" value="ECO:0007669"/>
    <property type="project" value="UniProtKB-KW"/>
</dbReference>
<dbReference type="PROSITE" id="PS51482">
    <property type="entry name" value="DEGV"/>
    <property type="match status" value="1"/>
</dbReference>
<evidence type="ECO:0000313" key="4">
    <source>
        <dbReference type="Proteomes" id="UP000254051"/>
    </source>
</evidence>
<keyword evidence="2" id="KW-0446">Lipid-binding</keyword>
<evidence type="ECO:0000256" key="1">
    <source>
        <dbReference type="ARBA" id="ARBA00003238"/>
    </source>
</evidence>
<dbReference type="PANTHER" id="PTHR33434">
    <property type="entry name" value="DEGV DOMAIN-CONTAINING PROTEIN DR_1986-RELATED"/>
    <property type="match status" value="1"/>
</dbReference>
<dbReference type="InterPro" id="IPR043168">
    <property type="entry name" value="DegV_C"/>
</dbReference>